<reference evidence="2 3" key="1">
    <citation type="journal article" date="2014" name="Genome Announc.">
        <title>Draft Genome Sequences of Two Vibrionaceae Species, Vibrio ponticus C121 and Photobacterium aphoticum C119, Isolated as Coral Reef Microbiota.</title>
        <authorList>
            <person name="Al-saari N."/>
            <person name="Meirelles P.M."/>
            <person name="Mino S."/>
            <person name="Suda W."/>
            <person name="Oshima K."/>
            <person name="Hattori M."/>
            <person name="Ohkuma M."/>
            <person name="Thompson F.L."/>
            <person name="Gomez-Gil B."/>
            <person name="Sawabe T."/>
            <person name="Sawabe T."/>
        </authorList>
    </citation>
    <scope>NUCLEOTIDE SEQUENCE [LARGE SCALE GENOMIC DNA]</scope>
    <source>
        <strain evidence="2 3">JCM 19237</strain>
    </source>
</reference>
<organism evidence="2 3">
    <name type="scientific">Photobacterium aphoticum</name>
    <dbReference type="NCBI Taxonomy" id="754436"/>
    <lineage>
        <taxon>Bacteria</taxon>
        <taxon>Pseudomonadati</taxon>
        <taxon>Pseudomonadota</taxon>
        <taxon>Gammaproteobacteria</taxon>
        <taxon>Vibrionales</taxon>
        <taxon>Vibrionaceae</taxon>
        <taxon>Photobacterium</taxon>
    </lineage>
</organism>
<gene>
    <name evidence="2" type="ORF">JCM19237_333</name>
</gene>
<feature type="region of interest" description="Disordered" evidence="1">
    <location>
        <begin position="1"/>
        <end position="62"/>
    </location>
</feature>
<dbReference type="STRING" id="754436.JCM19237_333"/>
<name>A0A090R0B8_9GAMM</name>
<feature type="compositionally biased region" description="Basic and acidic residues" evidence="1">
    <location>
        <begin position="1"/>
        <end position="18"/>
    </location>
</feature>
<feature type="compositionally biased region" description="Polar residues" evidence="1">
    <location>
        <begin position="132"/>
        <end position="147"/>
    </location>
</feature>
<protein>
    <submittedName>
        <fullName evidence="2">Phage protein</fullName>
    </submittedName>
</protein>
<sequence>MAKGETKTPKGTKTDTKHHPQVTKGDSVIPGQMEGSERQLETKNPESLTSTPAKVQGEDPVAAKLGGVTKELAALLKATENLAHVDPGQVVNSVTNNTNTVAAGDANSHVANNSSSTNNQVSRISGDKSVSIGGTESTSNQLGSQPSKAKPAKQEASPFEGYWHDEKGQLRKSNGQYASKAEKEAYSSSQDAKDRNAKEKELSLIGKLVGYAKDGATLVSENGGKAEEATAVAAGGSYFYAAKELFDLGRDTVEQFGNIKESVSSKVESFRESHSGKDGDKESQGSEVKVGDQINKIEVGTKEDQASQKPAALHKRMAKMLGFPVPVGKSANPGHGQQKAQQPKKPRGTSIESQTYEVLREQSSEQQQYQATMLKEADDMIKAIKGIDTPANSGLAGSVMDSIGDLFEGKRGGRRKTLREKLSRKPKPSSVIEAASDIADSKGKNPSFRVKGGKPSMLSRIGGSLKASGGAGALAAVFAGYDKYTEMQQRTDLSTTQKGAQVASTAVGAGGGAMAGGAAGAALGSIIFPGVGTAIGGAIGAVLGGTAGQNVGDTIGQSLSNFIGSDKTITQVIGNAWTTAVESTAATASSAVDSIKGWFGFGDDDETKPATERLQPGSTESTMAAVKSQLALGKTFDQGPDVTKGMQHTYSGGTNRGSYTNPAMVRQLLHQHRPFQQPTTR</sequence>
<feature type="compositionally biased region" description="Polar residues" evidence="1">
    <location>
        <begin position="109"/>
        <end position="123"/>
    </location>
</feature>
<dbReference type="eggNOG" id="COG5283">
    <property type="taxonomic scope" value="Bacteria"/>
</dbReference>
<feature type="compositionally biased region" description="Basic residues" evidence="1">
    <location>
        <begin position="412"/>
        <end position="427"/>
    </location>
</feature>
<feature type="region of interest" description="Disordered" evidence="1">
    <location>
        <begin position="81"/>
        <end position="199"/>
    </location>
</feature>
<proteinExistence type="predicted"/>
<dbReference type="AlphaFoldDB" id="A0A090R0B8"/>
<feature type="compositionally biased region" description="Low complexity" evidence="1">
    <location>
        <begin position="90"/>
        <end position="101"/>
    </location>
</feature>
<comment type="caution">
    <text evidence="2">The sequence shown here is derived from an EMBL/GenBank/DDBJ whole genome shotgun (WGS) entry which is preliminary data.</text>
</comment>
<feature type="region of interest" description="Disordered" evidence="1">
    <location>
        <begin position="636"/>
        <end position="660"/>
    </location>
</feature>
<feature type="compositionally biased region" description="Basic and acidic residues" evidence="1">
    <location>
        <begin position="180"/>
        <end position="199"/>
    </location>
</feature>
<evidence type="ECO:0000313" key="2">
    <source>
        <dbReference type="EMBL" id="GAL07953.1"/>
    </source>
</evidence>
<feature type="compositionally biased region" description="Polar residues" evidence="1">
    <location>
        <begin position="646"/>
        <end position="660"/>
    </location>
</feature>
<feature type="region of interest" description="Disordered" evidence="1">
    <location>
        <begin position="411"/>
        <end position="453"/>
    </location>
</feature>
<dbReference type="PANTHER" id="PTHR21525:SF9">
    <property type="entry name" value="CHANNEL_COLICIN DOMAIN-CONTAINING PROTEIN"/>
    <property type="match status" value="1"/>
</dbReference>
<feature type="compositionally biased region" description="Basic and acidic residues" evidence="1">
    <location>
        <begin position="268"/>
        <end position="284"/>
    </location>
</feature>
<dbReference type="EMBL" id="BBMN01000020">
    <property type="protein sequence ID" value="GAL07953.1"/>
    <property type="molecule type" value="Genomic_DNA"/>
</dbReference>
<accession>A0A090R0B8</accession>
<dbReference type="Proteomes" id="UP000029227">
    <property type="component" value="Unassembled WGS sequence"/>
</dbReference>
<evidence type="ECO:0000256" key="1">
    <source>
        <dbReference type="SAM" id="MobiDB-lite"/>
    </source>
</evidence>
<evidence type="ECO:0000313" key="3">
    <source>
        <dbReference type="Proteomes" id="UP000029227"/>
    </source>
</evidence>
<dbReference type="PANTHER" id="PTHR21525">
    <property type="entry name" value="MOTILE SPERM PROTEIN"/>
    <property type="match status" value="1"/>
</dbReference>
<feature type="region of interest" description="Disordered" evidence="1">
    <location>
        <begin position="261"/>
        <end position="308"/>
    </location>
</feature>
<feature type="region of interest" description="Disordered" evidence="1">
    <location>
        <begin position="324"/>
        <end position="354"/>
    </location>
</feature>
<feature type="compositionally biased region" description="Basic and acidic residues" evidence="1">
    <location>
        <begin position="35"/>
        <end position="44"/>
    </location>
</feature>